<dbReference type="InterPro" id="IPR036010">
    <property type="entry name" value="2Fe-2S_ferredoxin-like_sf"/>
</dbReference>
<feature type="domain" description="2Fe-2S ferredoxin-type" evidence="1">
    <location>
        <begin position="4"/>
        <end position="95"/>
    </location>
</feature>
<dbReference type="GO" id="GO:0051537">
    <property type="term" value="F:2 iron, 2 sulfur cluster binding"/>
    <property type="evidence" value="ECO:0007669"/>
    <property type="project" value="InterPro"/>
</dbReference>
<sequence length="128" mass="13903">MRHYRISVEGLDEPYRCAEGQTLLGCLELRPRRPITVGCRGGGCGVCKVEIVSGQYTSRRMSRDHISSEEQASGVVLACRVQPRSDMVLRVIGLLRKRFSPCGTTQVAGLPGDATDRMQAAPGEIVNG</sequence>
<dbReference type="AlphaFoldDB" id="A0A1H9BGU0"/>
<gene>
    <name evidence="2" type="ORF">SAMN04488038_10291</name>
</gene>
<dbReference type="PROSITE" id="PS00197">
    <property type="entry name" value="2FE2S_FER_1"/>
    <property type="match status" value="1"/>
</dbReference>
<dbReference type="Pfam" id="PF00111">
    <property type="entry name" value="Fer2"/>
    <property type="match status" value="1"/>
</dbReference>
<dbReference type="OrthoDB" id="9806195at2"/>
<dbReference type="SUPFAM" id="SSF54292">
    <property type="entry name" value="2Fe-2S ferredoxin-like"/>
    <property type="match status" value="1"/>
</dbReference>
<dbReference type="Gene3D" id="3.10.20.30">
    <property type="match status" value="1"/>
</dbReference>
<dbReference type="EMBL" id="FOFS01000002">
    <property type="protein sequence ID" value="SEP88230.1"/>
    <property type="molecule type" value="Genomic_DNA"/>
</dbReference>
<dbReference type="PROSITE" id="PS51085">
    <property type="entry name" value="2FE2S_FER_2"/>
    <property type="match status" value="1"/>
</dbReference>
<evidence type="ECO:0000313" key="3">
    <source>
        <dbReference type="Proteomes" id="UP000199233"/>
    </source>
</evidence>
<name>A0A1H9BGU0_9GAMM</name>
<reference evidence="2 3" key="1">
    <citation type="submission" date="2016-10" db="EMBL/GenBank/DDBJ databases">
        <authorList>
            <person name="de Groot N.N."/>
        </authorList>
    </citation>
    <scope>NUCLEOTIDE SEQUENCE [LARGE SCALE GENOMIC DNA]</scope>
    <source>
        <strain evidence="2 3">DSM 25927</strain>
    </source>
</reference>
<dbReference type="InterPro" id="IPR006058">
    <property type="entry name" value="2Fe2S_fd_BS"/>
</dbReference>
<dbReference type="RefSeq" id="WP_093281908.1">
    <property type="nucleotide sequence ID" value="NZ_FOFS01000002.1"/>
</dbReference>
<evidence type="ECO:0000259" key="1">
    <source>
        <dbReference type="PROSITE" id="PS51085"/>
    </source>
</evidence>
<dbReference type="InterPro" id="IPR012675">
    <property type="entry name" value="Beta-grasp_dom_sf"/>
</dbReference>
<protein>
    <submittedName>
        <fullName evidence="2">2Fe-2S iron-sulfur cluster binding domain-containing protein</fullName>
    </submittedName>
</protein>
<dbReference type="STRING" id="489703.SAMN04488038_10291"/>
<accession>A0A1H9BGU0</accession>
<dbReference type="Proteomes" id="UP000199233">
    <property type="component" value="Unassembled WGS sequence"/>
</dbReference>
<dbReference type="InterPro" id="IPR001041">
    <property type="entry name" value="2Fe-2S_ferredoxin-type"/>
</dbReference>
<organism evidence="2 3">
    <name type="scientific">Solimonas aquatica</name>
    <dbReference type="NCBI Taxonomy" id="489703"/>
    <lineage>
        <taxon>Bacteria</taxon>
        <taxon>Pseudomonadati</taxon>
        <taxon>Pseudomonadota</taxon>
        <taxon>Gammaproteobacteria</taxon>
        <taxon>Nevskiales</taxon>
        <taxon>Nevskiaceae</taxon>
        <taxon>Solimonas</taxon>
    </lineage>
</organism>
<evidence type="ECO:0000313" key="2">
    <source>
        <dbReference type="EMBL" id="SEP88230.1"/>
    </source>
</evidence>
<keyword evidence="3" id="KW-1185">Reference proteome</keyword>
<proteinExistence type="predicted"/>